<keyword evidence="2" id="KW-0812">Transmembrane</keyword>
<feature type="region of interest" description="Disordered" evidence="1">
    <location>
        <begin position="178"/>
        <end position="235"/>
    </location>
</feature>
<keyword evidence="4" id="KW-1185">Reference proteome</keyword>
<feature type="compositionally biased region" description="Polar residues" evidence="1">
    <location>
        <begin position="187"/>
        <end position="196"/>
    </location>
</feature>
<dbReference type="STRING" id="264202.gene:10544023"/>
<protein>
    <submittedName>
        <fullName evidence="3">Uncharacterized protein</fullName>
    </submittedName>
</protein>
<reference evidence="3 4" key="1">
    <citation type="journal article" date="2006" name="DNA Res.">
        <title>Genome sequence of the cat pathogen, Chlamydophila felis.</title>
        <authorList>
            <person name="Azuma Y."/>
            <person name="Hirakawa H."/>
            <person name="Yamashita A."/>
            <person name="Cai Y."/>
            <person name="Rahman M.A."/>
            <person name="Suzuki H."/>
            <person name="Mitaku S."/>
            <person name="Toh H."/>
            <person name="Goto S."/>
            <person name="Murakami T."/>
            <person name="Sugi K."/>
            <person name="Hayashi H."/>
            <person name="Fukushi H."/>
            <person name="Hattori M."/>
            <person name="Kuhara S."/>
            <person name="Shirai M."/>
        </authorList>
    </citation>
    <scope>NUCLEOTIDE SEQUENCE [LARGE SCALE GENOMIC DNA]</scope>
    <source>
        <strain evidence="3 4">Fe/C-56</strain>
    </source>
</reference>
<dbReference type="Proteomes" id="UP000001260">
    <property type="component" value="Chromosome"/>
</dbReference>
<feature type="compositionally biased region" description="Polar residues" evidence="1">
    <location>
        <begin position="222"/>
        <end position="232"/>
    </location>
</feature>
<dbReference type="HOGENOM" id="CLU_843832_0_0_0"/>
<evidence type="ECO:0000256" key="2">
    <source>
        <dbReference type="SAM" id="Phobius"/>
    </source>
</evidence>
<evidence type="ECO:0000313" key="3">
    <source>
        <dbReference type="EMBL" id="BAE80985.1"/>
    </source>
</evidence>
<dbReference type="AlphaFoldDB" id="Q255Q3"/>
<accession>Q255Q3</accession>
<keyword evidence="2" id="KW-0472">Membrane</keyword>
<proteinExistence type="predicted"/>
<dbReference type="EMBL" id="AP006861">
    <property type="protein sequence ID" value="BAE80985.1"/>
    <property type="molecule type" value="Genomic_DNA"/>
</dbReference>
<sequence length="329" mass="36935">MNKTVTVLHNSKLTNKSPEYQPHRKKKSCKQSVVYLQFLDFLPEEHEIVLSMHFWHIFHLGKFMSLEHNNFRSTLTPPQPAASLHGGTSLIKTINQKISFTSIYKTFCNRLGSCLCLHPERHSGPGWIFVIVLSAVLSVLLCILLLPLKLILIGLSCCPCVSKPTTLSNENILIPSSAYQPPPSPLNRRSSFSRTSVELDPSRFSPSSLTPPRQEDPPPRPTYSTQTSIPSQPSFPPERILHQEITLQEHLQINYPGINPEDITLENLGITCLDLEDLPQGTSILDLPASMFFQEEIPNLVQQPTFLSQQDVPWIPPSSLPVISSHEPL</sequence>
<keyword evidence="2" id="KW-1133">Transmembrane helix</keyword>
<organism evidence="3 4">
    <name type="scientific">Chlamydia felis (strain Fe/C-56)</name>
    <name type="common">Chlamydophila felis</name>
    <dbReference type="NCBI Taxonomy" id="264202"/>
    <lineage>
        <taxon>Bacteria</taxon>
        <taxon>Pseudomonadati</taxon>
        <taxon>Chlamydiota</taxon>
        <taxon>Chlamydiia</taxon>
        <taxon>Chlamydiales</taxon>
        <taxon>Chlamydiaceae</taxon>
        <taxon>Chlamydia/Chlamydophila group</taxon>
        <taxon>Chlamydia</taxon>
    </lineage>
</organism>
<evidence type="ECO:0000256" key="1">
    <source>
        <dbReference type="SAM" id="MobiDB-lite"/>
    </source>
</evidence>
<evidence type="ECO:0000313" key="4">
    <source>
        <dbReference type="Proteomes" id="UP000001260"/>
    </source>
</evidence>
<name>Q255Q3_CHLFF</name>
<feature type="transmembrane region" description="Helical" evidence="2">
    <location>
        <begin position="127"/>
        <end position="155"/>
    </location>
</feature>
<gene>
    <name evidence="3" type="ordered locus">CF0213</name>
</gene>
<dbReference type="KEGG" id="cfe:BAE80985.1"/>